<dbReference type="PRINTS" id="PR00702">
    <property type="entry name" value="ACRIFLAVINRP"/>
</dbReference>
<dbReference type="EMBL" id="CP017479">
    <property type="protein sequence ID" value="AOW08945.1"/>
    <property type="molecule type" value="Genomic_DNA"/>
</dbReference>
<name>A0AAC9I2V1_9FLAO</name>
<keyword evidence="1" id="KW-0812">Transmembrane</keyword>
<protein>
    <submittedName>
        <fullName evidence="2">Metal transporter</fullName>
    </submittedName>
</protein>
<dbReference type="Pfam" id="PF00873">
    <property type="entry name" value="ACR_tran"/>
    <property type="match status" value="1"/>
</dbReference>
<keyword evidence="1" id="KW-1133">Transmembrane helix</keyword>
<dbReference type="AlphaFoldDB" id="A0AAC9I2V1"/>
<proteinExistence type="predicted"/>
<dbReference type="Gene3D" id="3.30.2090.10">
    <property type="entry name" value="Multidrug efflux transporter AcrB TolC docking domain, DN and DC subdomains"/>
    <property type="match status" value="1"/>
</dbReference>
<evidence type="ECO:0000313" key="2">
    <source>
        <dbReference type="EMBL" id="AOW08945.1"/>
    </source>
</evidence>
<dbReference type="Proteomes" id="UP000175968">
    <property type="component" value="Chromosome"/>
</dbReference>
<feature type="transmembrane region" description="Helical" evidence="1">
    <location>
        <begin position="459"/>
        <end position="478"/>
    </location>
</feature>
<dbReference type="InterPro" id="IPR001036">
    <property type="entry name" value="Acrflvin-R"/>
</dbReference>
<reference evidence="2 3" key="1">
    <citation type="submission" date="2016-10" db="EMBL/GenBank/DDBJ databases">
        <title>Flavobacterium gilvum sp. nov., isolated from stream water.</title>
        <authorList>
            <person name="Shin S.-K."/>
            <person name="Cho Y.-J."/>
            <person name="Yi H."/>
        </authorList>
    </citation>
    <scope>NUCLEOTIDE SEQUENCE [LARGE SCALE GENOMIC DNA]</scope>
    <source>
        <strain evidence="2 3">EM1308</strain>
    </source>
</reference>
<feature type="transmembrane region" description="Helical" evidence="1">
    <location>
        <begin position="511"/>
        <end position="535"/>
    </location>
</feature>
<sequence>MKDKLKNIFKKENDPLSSEEKRKLIEASSKLVGPGVFYSTIIVIASFLPVFLLTGMEGKLFGPLAWTKSFILIVDAFLAITLAPVLISLLLKGKLRPENKNPINRKLESIYTPILTLCLKWRKTVLAVNIVALLIGILMFTRLGSEFMPPLDEGSVLFMPVTLPDVSNSEVKRILQIQDRLIKSIPEVAHVLGKAGRANTATDNSPISMIETIVLLKPSNEWREGKTKADIINEINNKLQIPGVTNGFTQPIINRINMLSTGIRTDVGIKIYGESLDTINALSQKIKMALDGTSGVKDLYSEPITGGKYIDIEPKREVIGRYGLSIDDINAVVEASIGGMKLTTTIEGRQRFSVNARYAQEYRNSIEALKKLQVQTMEFGPIPLETVADVKISDGPPMINSENAMLRGSVLFNVRDRDLGSTVKEAQRKLNEMITKMPKGYYVEWSGQWENQIRANKTLGIILPIVVVIIFLILYFTYHSMKEALITMITVPFALIGGIFMVYFYGINLSVAVAVGFIALFGLAVETAMLITIYLNEAMNKMVEKYGNSNETLTEEIVREYIIDGSAKRLRPKLMTVSVSLFGLIPILWATGTGADVMLPITVPLIGGTITSTIYVLLVTPVVFEMVKLHELRTKGKINLIDAKH</sequence>
<dbReference type="InterPro" id="IPR027463">
    <property type="entry name" value="AcrB_DN_DC_subdom"/>
</dbReference>
<dbReference type="PANTHER" id="PTHR32063:SF19">
    <property type="entry name" value="CATION EFFLUX SYSTEM PROTEIN CUSA"/>
    <property type="match status" value="1"/>
</dbReference>
<dbReference type="KEGG" id="fgl:EM308_05170"/>
<organism evidence="2 3">
    <name type="scientific">Flavobacterium gilvum</name>
    <dbReference type="NCBI Taxonomy" id="1492737"/>
    <lineage>
        <taxon>Bacteria</taxon>
        <taxon>Pseudomonadati</taxon>
        <taxon>Bacteroidota</taxon>
        <taxon>Flavobacteriia</taxon>
        <taxon>Flavobacteriales</taxon>
        <taxon>Flavobacteriaceae</taxon>
        <taxon>Flavobacterium</taxon>
    </lineage>
</organism>
<dbReference type="PANTHER" id="PTHR32063">
    <property type="match status" value="1"/>
</dbReference>
<dbReference type="SUPFAM" id="SSF82714">
    <property type="entry name" value="Multidrug efflux transporter AcrB TolC docking domain, DN and DC subdomains"/>
    <property type="match status" value="1"/>
</dbReference>
<dbReference type="Gene3D" id="3.30.70.1430">
    <property type="entry name" value="Multidrug efflux transporter AcrB pore domain"/>
    <property type="match status" value="1"/>
</dbReference>
<evidence type="ECO:0000256" key="1">
    <source>
        <dbReference type="SAM" id="Phobius"/>
    </source>
</evidence>
<feature type="transmembrane region" description="Helical" evidence="1">
    <location>
        <begin position="574"/>
        <end position="591"/>
    </location>
</feature>
<dbReference type="Gene3D" id="1.20.1640.10">
    <property type="entry name" value="Multidrug efflux transporter AcrB transmembrane domain"/>
    <property type="match status" value="2"/>
</dbReference>
<dbReference type="GO" id="GO:0042910">
    <property type="term" value="F:xenobiotic transmembrane transporter activity"/>
    <property type="evidence" value="ECO:0007669"/>
    <property type="project" value="TreeGrafter"/>
</dbReference>
<dbReference type="RefSeq" id="WP_035633454.1">
    <property type="nucleotide sequence ID" value="NZ_CP017479.1"/>
</dbReference>
<dbReference type="GO" id="GO:0005886">
    <property type="term" value="C:plasma membrane"/>
    <property type="evidence" value="ECO:0007669"/>
    <property type="project" value="TreeGrafter"/>
</dbReference>
<feature type="transmembrane region" description="Helical" evidence="1">
    <location>
        <begin position="485"/>
        <end position="505"/>
    </location>
</feature>
<feature type="transmembrane region" description="Helical" evidence="1">
    <location>
        <begin position="124"/>
        <end position="143"/>
    </location>
</feature>
<keyword evidence="3" id="KW-1185">Reference proteome</keyword>
<accession>A0AAC9I2V1</accession>
<feature type="transmembrane region" description="Helical" evidence="1">
    <location>
        <begin position="70"/>
        <end position="91"/>
    </location>
</feature>
<dbReference type="SUPFAM" id="SSF82866">
    <property type="entry name" value="Multidrug efflux transporter AcrB transmembrane domain"/>
    <property type="match status" value="2"/>
</dbReference>
<feature type="transmembrane region" description="Helical" evidence="1">
    <location>
        <begin position="597"/>
        <end position="624"/>
    </location>
</feature>
<evidence type="ECO:0000313" key="3">
    <source>
        <dbReference type="Proteomes" id="UP000175968"/>
    </source>
</evidence>
<keyword evidence="1" id="KW-0472">Membrane</keyword>
<dbReference type="Gene3D" id="3.30.70.1440">
    <property type="entry name" value="Multidrug efflux transporter AcrB pore domain"/>
    <property type="match status" value="1"/>
</dbReference>
<gene>
    <name evidence="2" type="ORF">EM308_05170</name>
</gene>
<feature type="transmembrane region" description="Helical" evidence="1">
    <location>
        <begin position="31"/>
        <end position="50"/>
    </location>
</feature>